<dbReference type="GO" id="GO:0004674">
    <property type="term" value="F:protein serine/threonine kinase activity"/>
    <property type="evidence" value="ECO:0007669"/>
    <property type="project" value="UniProtKB-KW"/>
</dbReference>
<accession>A0A2V0PCH1</accession>
<dbReference type="InterPro" id="IPR011009">
    <property type="entry name" value="Kinase-like_dom_sf"/>
</dbReference>
<dbReference type="InterPro" id="IPR050205">
    <property type="entry name" value="CDPK_Ser/Thr_kinases"/>
</dbReference>
<evidence type="ECO:0000256" key="5">
    <source>
        <dbReference type="ARBA" id="ARBA00022840"/>
    </source>
</evidence>
<feature type="compositionally biased region" description="Low complexity" evidence="7">
    <location>
        <begin position="496"/>
        <end position="506"/>
    </location>
</feature>
<evidence type="ECO:0000256" key="4">
    <source>
        <dbReference type="ARBA" id="ARBA00022777"/>
    </source>
</evidence>
<dbReference type="Proteomes" id="UP000247498">
    <property type="component" value="Unassembled WGS sequence"/>
</dbReference>
<keyword evidence="1" id="KW-0723">Serine/threonine-protein kinase</keyword>
<evidence type="ECO:0000256" key="1">
    <source>
        <dbReference type="ARBA" id="ARBA00022527"/>
    </source>
</evidence>
<evidence type="ECO:0000256" key="7">
    <source>
        <dbReference type="SAM" id="MobiDB-lite"/>
    </source>
</evidence>
<dbReference type="InterPro" id="IPR000719">
    <property type="entry name" value="Prot_kinase_dom"/>
</dbReference>
<protein>
    <submittedName>
        <fullName evidence="9">Calcium-dependent kinase</fullName>
    </submittedName>
</protein>
<feature type="compositionally biased region" description="Basic and acidic residues" evidence="7">
    <location>
        <begin position="392"/>
        <end position="405"/>
    </location>
</feature>
<sequence length="672" mass="69004">MGAAVSRAGSGDPPGRPEAAPAPLPSPPVQPPPAADGVGGGGGVRDGDDDPAPPPDAAAALERAAAELLCSLKLGGFGEEYRIVRPIGSGAFAKVFEARCTATGRRVAVKTLPKGDAPDEQRRAVAREAVVMRRLRGHPAAPELVAAAETPAAFCLVQELCRGEELFQIISRGPFAEADAACIGAQLLGFVAHCHERGITHRDLKPENLMLSRGSSGGVLKVVDYGASAFCGPGQRLRQKFGTPYYVAPEVLRRDYGPQADVWSAGCILYVMLCGAPPFAGRSDSRVLARVARGSFGFAAKEWCLVSEEAKHLVALMLSSDPEERPSAEQLLTHPWLRCRGAPALLAITAARGPGRAPSLAPLRAVSLDGCRTEYQESEARAARARAARARAAREARGRSLDGFHRGAGAPPEARASHDGCQRSAGAAPEARASDDGCQRAVAAAPEAGSARPTSLDGFWRAASAVREARASHDGSQRSAGAAPEARASHDGCQRAVAAAPEAGAARPTSLDGFWRAAGVVREARASHDGFHRGHGSPLEARTVRAASHDGGHRAAGGAPEARPAAAPRTGGGRGADSRAAPGAAAGPGPAAGAETAAALAARVASELQERSQQARVKRLARARAAQSAGDADVARLRELLCSMFADGDGAAGGEGLQRALDQAARGPPCGP</sequence>
<dbReference type="InterPro" id="IPR017441">
    <property type="entry name" value="Protein_kinase_ATP_BS"/>
</dbReference>
<evidence type="ECO:0000313" key="9">
    <source>
        <dbReference type="EMBL" id="GBF94805.1"/>
    </source>
</evidence>
<evidence type="ECO:0000256" key="6">
    <source>
        <dbReference type="PROSITE-ProRule" id="PRU10141"/>
    </source>
</evidence>
<dbReference type="PROSITE" id="PS00108">
    <property type="entry name" value="PROTEIN_KINASE_ST"/>
    <property type="match status" value="1"/>
</dbReference>
<proteinExistence type="predicted"/>
<keyword evidence="5 6" id="KW-0067">ATP-binding</keyword>
<dbReference type="AlphaFoldDB" id="A0A2V0PCH1"/>
<feature type="compositionally biased region" description="Pro residues" evidence="7">
    <location>
        <begin position="14"/>
        <end position="34"/>
    </location>
</feature>
<dbReference type="Gene3D" id="1.10.510.10">
    <property type="entry name" value="Transferase(Phosphotransferase) domain 1"/>
    <property type="match status" value="1"/>
</dbReference>
<feature type="compositionally biased region" description="Low complexity" evidence="7">
    <location>
        <begin position="556"/>
        <end position="569"/>
    </location>
</feature>
<keyword evidence="2" id="KW-0808">Transferase</keyword>
<feature type="region of interest" description="Disordered" evidence="7">
    <location>
        <begin position="545"/>
        <end position="592"/>
    </location>
</feature>
<dbReference type="STRING" id="307507.A0A2V0PCH1"/>
<name>A0A2V0PCH1_9CHLO</name>
<keyword evidence="3 6" id="KW-0547">Nucleotide-binding</keyword>
<feature type="domain" description="Protein kinase" evidence="8">
    <location>
        <begin position="81"/>
        <end position="337"/>
    </location>
</feature>
<dbReference type="SUPFAM" id="SSF56112">
    <property type="entry name" value="Protein kinase-like (PK-like)"/>
    <property type="match status" value="1"/>
</dbReference>
<evidence type="ECO:0000259" key="8">
    <source>
        <dbReference type="PROSITE" id="PS50011"/>
    </source>
</evidence>
<dbReference type="SMART" id="SM00220">
    <property type="entry name" value="S_TKc"/>
    <property type="match status" value="1"/>
</dbReference>
<feature type="region of interest" description="Disordered" evidence="7">
    <location>
        <begin position="391"/>
        <end position="456"/>
    </location>
</feature>
<dbReference type="EMBL" id="BDRX01000056">
    <property type="protein sequence ID" value="GBF94805.1"/>
    <property type="molecule type" value="Genomic_DNA"/>
</dbReference>
<dbReference type="GO" id="GO:0005524">
    <property type="term" value="F:ATP binding"/>
    <property type="evidence" value="ECO:0007669"/>
    <property type="project" value="UniProtKB-UniRule"/>
</dbReference>
<feature type="region of interest" description="Disordered" evidence="7">
    <location>
        <begin position="652"/>
        <end position="672"/>
    </location>
</feature>
<dbReference type="PROSITE" id="PS00107">
    <property type="entry name" value="PROTEIN_KINASE_ATP"/>
    <property type="match status" value="1"/>
</dbReference>
<dbReference type="Pfam" id="PF00069">
    <property type="entry name" value="Pkinase"/>
    <property type="match status" value="1"/>
</dbReference>
<feature type="compositionally biased region" description="Low complexity" evidence="7">
    <location>
        <begin position="578"/>
        <end position="592"/>
    </location>
</feature>
<keyword evidence="4 9" id="KW-0418">Kinase</keyword>
<dbReference type="InterPro" id="IPR008271">
    <property type="entry name" value="Ser/Thr_kinase_AS"/>
</dbReference>
<evidence type="ECO:0000313" key="10">
    <source>
        <dbReference type="Proteomes" id="UP000247498"/>
    </source>
</evidence>
<reference evidence="9 10" key="1">
    <citation type="journal article" date="2018" name="Sci. Rep.">
        <title>Raphidocelis subcapitata (=Pseudokirchneriella subcapitata) provides an insight into genome evolution and environmental adaptations in the Sphaeropleales.</title>
        <authorList>
            <person name="Suzuki S."/>
            <person name="Yamaguchi H."/>
            <person name="Nakajima N."/>
            <person name="Kawachi M."/>
        </authorList>
    </citation>
    <scope>NUCLEOTIDE SEQUENCE [LARGE SCALE GENOMIC DNA]</scope>
    <source>
        <strain evidence="9 10">NIES-35</strain>
    </source>
</reference>
<keyword evidence="10" id="KW-1185">Reference proteome</keyword>
<dbReference type="PANTHER" id="PTHR24349">
    <property type="entry name" value="SERINE/THREONINE-PROTEIN KINASE"/>
    <property type="match status" value="1"/>
</dbReference>
<gene>
    <name evidence="9" type="ORF">Rsub_07977</name>
</gene>
<dbReference type="OrthoDB" id="40902at2759"/>
<feature type="region of interest" description="Disordered" evidence="7">
    <location>
        <begin position="1"/>
        <end position="57"/>
    </location>
</feature>
<dbReference type="PROSITE" id="PS50011">
    <property type="entry name" value="PROTEIN_KINASE_DOM"/>
    <property type="match status" value="1"/>
</dbReference>
<dbReference type="FunFam" id="1.10.510.10:FF:000571">
    <property type="entry name" value="Maternal embryonic leucine zipper kinase"/>
    <property type="match status" value="1"/>
</dbReference>
<feature type="region of interest" description="Disordered" evidence="7">
    <location>
        <begin position="468"/>
        <end position="507"/>
    </location>
</feature>
<dbReference type="InParanoid" id="A0A2V0PCH1"/>
<comment type="caution">
    <text evidence="9">The sequence shown here is derived from an EMBL/GenBank/DDBJ whole genome shotgun (WGS) entry which is preliminary data.</text>
</comment>
<evidence type="ECO:0000256" key="2">
    <source>
        <dbReference type="ARBA" id="ARBA00022679"/>
    </source>
</evidence>
<evidence type="ECO:0000256" key="3">
    <source>
        <dbReference type="ARBA" id="ARBA00022741"/>
    </source>
</evidence>
<dbReference type="CDD" id="cd05117">
    <property type="entry name" value="STKc_CAMK"/>
    <property type="match status" value="1"/>
</dbReference>
<organism evidence="9 10">
    <name type="scientific">Raphidocelis subcapitata</name>
    <dbReference type="NCBI Taxonomy" id="307507"/>
    <lineage>
        <taxon>Eukaryota</taxon>
        <taxon>Viridiplantae</taxon>
        <taxon>Chlorophyta</taxon>
        <taxon>core chlorophytes</taxon>
        <taxon>Chlorophyceae</taxon>
        <taxon>CS clade</taxon>
        <taxon>Sphaeropleales</taxon>
        <taxon>Selenastraceae</taxon>
        <taxon>Raphidocelis</taxon>
    </lineage>
</organism>
<feature type="binding site" evidence="6">
    <location>
        <position position="110"/>
    </location>
    <ligand>
        <name>ATP</name>
        <dbReference type="ChEBI" id="CHEBI:30616"/>
    </ligand>
</feature>